<evidence type="ECO:0000313" key="3">
    <source>
        <dbReference type="Proteomes" id="UP000279959"/>
    </source>
</evidence>
<feature type="region of interest" description="Disordered" evidence="1">
    <location>
        <begin position="1"/>
        <end position="27"/>
    </location>
</feature>
<dbReference type="Proteomes" id="UP000279959">
    <property type="component" value="Chromosome"/>
</dbReference>
<proteinExistence type="predicted"/>
<evidence type="ECO:0000313" key="2">
    <source>
        <dbReference type="EMBL" id="BBD96808.1"/>
    </source>
</evidence>
<evidence type="ECO:0008006" key="4">
    <source>
        <dbReference type="Google" id="ProtNLM"/>
    </source>
</evidence>
<organism evidence="2 3">
    <name type="scientific">Sphingobium amiense</name>
    <dbReference type="NCBI Taxonomy" id="135719"/>
    <lineage>
        <taxon>Bacteria</taxon>
        <taxon>Pseudomonadati</taxon>
        <taxon>Pseudomonadota</taxon>
        <taxon>Alphaproteobacteria</taxon>
        <taxon>Sphingomonadales</taxon>
        <taxon>Sphingomonadaceae</taxon>
        <taxon>Sphingobium</taxon>
    </lineage>
</organism>
<protein>
    <recommendedName>
        <fullName evidence="4">Terminase</fullName>
    </recommendedName>
</protein>
<gene>
    <name evidence="2" type="ORF">SAMIE_1003090</name>
</gene>
<reference evidence="2 3" key="1">
    <citation type="submission" date="2018-05" db="EMBL/GenBank/DDBJ databases">
        <title>Complete Genome Sequence of the Nonylphenol-Degrading Bacterium Sphingobium amiense DSM 16289T.</title>
        <authorList>
            <person name="Ootsuka M."/>
            <person name="Nishizawa T."/>
            <person name="Ohta H."/>
        </authorList>
    </citation>
    <scope>NUCLEOTIDE SEQUENCE [LARGE SCALE GENOMIC DNA]</scope>
    <source>
        <strain evidence="2 3">DSM 16289</strain>
    </source>
</reference>
<accession>A0A494W0V7</accession>
<sequence length="177" mass="19116">MKNAAIGKQRAGGAAKLQQRKRRSDGWTKEEEQLFLETLAETCNASEAARVVGRCRAGAYRKRRADPAFDRAWEEARDEGYAEIELLLMRASLFGAESEEVTTGADGAVKARKVKRAPNLTVALRLFLAYRDKVAQSRARRRGGGPGGGARPDSPEAVAQVKAMMAAIAKKRAAAGA</sequence>
<dbReference type="RefSeq" id="WP_232037343.1">
    <property type="nucleotide sequence ID" value="NZ_AP018664.1"/>
</dbReference>
<dbReference type="KEGG" id="sami:SAMIE_1003090"/>
<dbReference type="AlphaFoldDB" id="A0A494W0V7"/>
<dbReference type="EMBL" id="AP018664">
    <property type="protein sequence ID" value="BBD96808.1"/>
    <property type="molecule type" value="Genomic_DNA"/>
</dbReference>
<name>A0A494W0V7_9SPHN</name>
<feature type="region of interest" description="Disordered" evidence="1">
    <location>
        <begin position="137"/>
        <end position="157"/>
    </location>
</feature>
<keyword evidence="3" id="KW-1185">Reference proteome</keyword>
<evidence type="ECO:0000256" key="1">
    <source>
        <dbReference type="SAM" id="MobiDB-lite"/>
    </source>
</evidence>